<dbReference type="CDD" id="cd13127">
    <property type="entry name" value="MATE_tuaB_like"/>
    <property type="match status" value="1"/>
</dbReference>
<proteinExistence type="inferred from homology"/>
<evidence type="ECO:0000256" key="5">
    <source>
        <dbReference type="ARBA" id="ARBA00022989"/>
    </source>
</evidence>
<dbReference type="InterPro" id="IPR050833">
    <property type="entry name" value="Poly_Biosynth_Transport"/>
</dbReference>
<feature type="transmembrane region" description="Helical" evidence="8">
    <location>
        <begin position="437"/>
        <end position="458"/>
    </location>
</feature>
<dbReference type="PANTHER" id="PTHR30250">
    <property type="entry name" value="PST FAMILY PREDICTED COLANIC ACID TRANSPORTER"/>
    <property type="match status" value="1"/>
</dbReference>
<feature type="transmembrane region" description="Helical" evidence="8">
    <location>
        <begin position="63"/>
        <end position="89"/>
    </location>
</feature>
<evidence type="ECO:0000256" key="8">
    <source>
        <dbReference type="SAM" id="Phobius"/>
    </source>
</evidence>
<keyword evidence="5 8" id="KW-1133">Transmembrane helix</keyword>
<feature type="transmembrane region" description="Helical" evidence="8">
    <location>
        <begin position="377"/>
        <end position="398"/>
    </location>
</feature>
<evidence type="ECO:0000256" key="1">
    <source>
        <dbReference type="ARBA" id="ARBA00004651"/>
    </source>
</evidence>
<feature type="transmembrane region" description="Helical" evidence="8">
    <location>
        <begin position="345"/>
        <end position="370"/>
    </location>
</feature>
<evidence type="ECO:0000256" key="6">
    <source>
        <dbReference type="ARBA" id="ARBA00023136"/>
    </source>
</evidence>
<dbReference type="Pfam" id="PF13440">
    <property type="entry name" value="Polysacc_synt_3"/>
    <property type="match status" value="1"/>
</dbReference>
<organism evidence="9 10">
    <name type="scientific">Protaetiibacter intestinalis</name>
    <dbReference type="NCBI Taxonomy" id="2419774"/>
    <lineage>
        <taxon>Bacteria</taxon>
        <taxon>Bacillati</taxon>
        <taxon>Actinomycetota</taxon>
        <taxon>Actinomycetes</taxon>
        <taxon>Micrococcales</taxon>
        <taxon>Microbacteriaceae</taxon>
        <taxon>Protaetiibacter</taxon>
    </lineage>
</organism>
<feature type="transmembrane region" description="Helical" evidence="8">
    <location>
        <begin position="310"/>
        <end position="333"/>
    </location>
</feature>
<dbReference type="GO" id="GO:0005886">
    <property type="term" value="C:plasma membrane"/>
    <property type="evidence" value="ECO:0007669"/>
    <property type="project" value="UniProtKB-SubCell"/>
</dbReference>
<accession>A0A387B5L6</accession>
<feature type="transmembrane region" description="Helical" evidence="8">
    <location>
        <begin position="464"/>
        <end position="486"/>
    </location>
</feature>
<dbReference type="KEGG" id="lyd:D7I47_12095"/>
<protein>
    <submittedName>
        <fullName evidence="9">Lipopolysaccharide biosynthesis protein</fullName>
    </submittedName>
</protein>
<evidence type="ECO:0000256" key="7">
    <source>
        <dbReference type="SAM" id="MobiDB-lite"/>
    </source>
</evidence>
<feature type="transmembrane region" description="Helical" evidence="8">
    <location>
        <begin position="404"/>
        <end position="425"/>
    </location>
</feature>
<reference evidence="10" key="1">
    <citation type="submission" date="2018-09" db="EMBL/GenBank/DDBJ databases">
        <title>Genome sequencing of strain 2DFWR-13.</title>
        <authorList>
            <person name="Heo J."/>
            <person name="Kim S.-J."/>
            <person name="Kwon S.-W."/>
        </authorList>
    </citation>
    <scope>NUCLEOTIDE SEQUENCE [LARGE SCALE GENOMIC DNA]</scope>
    <source>
        <strain evidence="10">2DFWR-13</strain>
    </source>
</reference>
<gene>
    <name evidence="9" type="ORF">D7I47_12095</name>
</gene>
<name>A0A387B5L6_9MICO</name>
<evidence type="ECO:0000256" key="2">
    <source>
        <dbReference type="ARBA" id="ARBA00007430"/>
    </source>
</evidence>
<feature type="region of interest" description="Disordered" evidence="7">
    <location>
        <begin position="1"/>
        <end position="25"/>
    </location>
</feature>
<dbReference type="EMBL" id="CP032630">
    <property type="protein sequence ID" value="AYF98922.1"/>
    <property type="molecule type" value="Genomic_DNA"/>
</dbReference>
<dbReference type="Proteomes" id="UP000278886">
    <property type="component" value="Chromosome"/>
</dbReference>
<comment type="similarity">
    <text evidence="2">Belongs to the polysaccharide synthase family.</text>
</comment>
<keyword evidence="10" id="KW-1185">Reference proteome</keyword>
<feature type="transmembrane region" description="Helical" evidence="8">
    <location>
        <begin position="133"/>
        <end position="151"/>
    </location>
</feature>
<evidence type="ECO:0000256" key="4">
    <source>
        <dbReference type="ARBA" id="ARBA00022692"/>
    </source>
</evidence>
<evidence type="ECO:0000313" key="10">
    <source>
        <dbReference type="Proteomes" id="UP000278886"/>
    </source>
</evidence>
<dbReference type="PANTHER" id="PTHR30250:SF10">
    <property type="entry name" value="LIPOPOLYSACCHARIDE BIOSYNTHESIS PROTEIN WZXC"/>
    <property type="match status" value="1"/>
</dbReference>
<sequence>MEPRRDEQTMTAQQEDQRSAPPADLARKASRGTLVTAGGLWGRALLQTGSTVVLARLLDPTDFGLLAMITAIVGVADLLRDFGLTAALIQTRTMTTALWSSALWLSVVLGTVLAVAVAAAAPLIALLYGEPQLVLLTIVIAPTLLINGIAMPMQAKLQRELRFTTLAHIDVGSMLVGVALSIGAAVLGWGVWSLVLLAGAGQVYRLVALWLSARPRFGPPRISRAVLPLVSTGGSVFGVQLLNYAARNLDNVVIGHQLGPQELGYYSRAYALFLLPLQQLNGPLGRVALPVLSTLRDEPERFRSYIRGAVLMIGYLTIPAYAVAAAVSGPLIALLLGPGWQPAGLVFSLLAVAGVVQAVGSVQGWLYLTLERAHRQLIYYAITRPLVIAGFFFGVWWGGIAGVALVYSLTTLVLAVPGFWFAIRGTFVRGTDIVGPLARPALAALPAFGAAFLALQFVDGPAVLELLAGCGAGLVPLALVCLIPAYRRDLRRIVGFVALVRRRSAPASTPTPEGAEA</sequence>
<dbReference type="OrthoDB" id="9770347at2"/>
<evidence type="ECO:0000313" key="9">
    <source>
        <dbReference type="EMBL" id="AYF98922.1"/>
    </source>
</evidence>
<comment type="subcellular location">
    <subcellularLocation>
        <location evidence="1">Cell membrane</location>
        <topology evidence="1">Multi-pass membrane protein</topology>
    </subcellularLocation>
</comment>
<keyword evidence="4 8" id="KW-0812">Transmembrane</keyword>
<keyword evidence="3" id="KW-1003">Cell membrane</keyword>
<keyword evidence="6 8" id="KW-0472">Membrane</keyword>
<feature type="transmembrane region" description="Helical" evidence="8">
    <location>
        <begin position="101"/>
        <end position="127"/>
    </location>
</feature>
<dbReference type="AlphaFoldDB" id="A0A387B5L6"/>
<evidence type="ECO:0000256" key="3">
    <source>
        <dbReference type="ARBA" id="ARBA00022475"/>
    </source>
</evidence>